<dbReference type="OrthoDB" id="1937736at2"/>
<dbReference type="AlphaFoldDB" id="A0A0P9EIE4"/>
<name>A0A0P9EIE4_9BACL</name>
<evidence type="ECO:0000313" key="1">
    <source>
        <dbReference type="EMBL" id="KPV42537.1"/>
    </source>
</evidence>
<gene>
    <name evidence="1" type="ORF">AN477_16990</name>
</gene>
<organism evidence="1 2">
    <name type="scientific">Alicyclobacillus ferrooxydans</name>
    <dbReference type="NCBI Taxonomy" id="471514"/>
    <lineage>
        <taxon>Bacteria</taxon>
        <taxon>Bacillati</taxon>
        <taxon>Bacillota</taxon>
        <taxon>Bacilli</taxon>
        <taxon>Bacillales</taxon>
        <taxon>Alicyclobacillaceae</taxon>
        <taxon>Alicyclobacillus</taxon>
    </lineage>
</organism>
<accession>A0A0P9EIE4</accession>
<evidence type="ECO:0000313" key="2">
    <source>
        <dbReference type="Proteomes" id="UP000050482"/>
    </source>
</evidence>
<dbReference type="Pfam" id="PF13027">
    <property type="entry name" value="DUF3888"/>
    <property type="match status" value="1"/>
</dbReference>
<dbReference type="InterPro" id="IPR024984">
    <property type="entry name" value="DUF3888"/>
</dbReference>
<comment type="caution">
    <text evidence="1">The sequence shown here is derived from an EMBL/GenBank/DDBJ whole genome shotgun (WGS) entry which is preliminary data.</text>
</comment>
<protein>
    <submittedName>
        <fullName evidence="1">Uncharacterized protein</fullName>
    </submittedName>
</protein>
<reference evidence="1 2" key="1">
    <citation type="submission" date="2015-09" db="EMBL/GenBank/DDBJ databases">
        <title>Draft genome sequence of Alicyclobacillus ferrooxydans DSM 22381.</title>
        <authorList>
            <person name="Hemp J."/>
        </authorList>
    </citation>
    <scope>NUCLEOTIDE SEQUENCE [LARGE SCALE GENOMIC DNA]</scope>
    <source>
        <strain evidence="1 2">TC-34</strain>
    </source>
</reference>
<dbReference type="PATRIC" id="fig|471514.4.peg.3889"/>
<dbReference type="Proteomes" id="UP000050482">
    <property type="component" value="Unassembled WGS sequence"/>
</dbReference>
<keyword evidence="2" id="KW-1185">Reference proteome</keyword>
<proteinExistence type="predicted"/>
<dbReference type="EMBL" id="LJCO01000075">
    <property type="protein sequence ID" value="KPV42537.1"/>
    <property type="molecule type" value="Genomic_DNA"/>
</dbReference>
<sequence>MRVLVLLSAVFLSTIPLGIPTTVSAKATVRIPMVPPNFLVQEDKSAASLVPHWVHLINERKYDEAAALWTPDRAKDEKSPLSLKHLQNYTHVTLLQYKDVTSTWGGIPMDLSRFYQLKVYIAVLNYEVKDKELAGSMVGKKIQRCFVVRQTQNSPWQLFMMQGYTTFSANPAWQLDLEGVTNNGRIYRPAGSPQILLEDFIKQDIGSTVQQAVNQYYGVPRRIAYWQMYILDITRLNVGSYRFEITVRVNTSSGSFNPPYGVETITLTNVTKPGERPYKVVRYVHNR</sequence>